<dbReference type="InterPro" id="IPR011059">
    <property type="entry name" value="Metal-dep_hydrolase_composite"/>
</dbReference>
<evidence type="ECO:0000256" key="9">
    <source>
        <dbReference type="PIRNR" id="PIRNR038994"/>
    </source>
</evidence>
<dbReference type="Gene3D" id="3.20.20.140">
    <property type="entry name" value="Metal-dependent hydrolases"/>
    <property type="match status" value="1"/>
</dbReference>
<gene>
    <name evidence="14" type="primary">nagA</name>
    <name evidence="14" type="ORF">GCM10010911_34880</name>
</gene>
<evidence type="ECO:0000256" key="3">
    <source>
        <dbReference type="ARBA" id="ARBA00018029"/>
    </source>
</evidence>
<feature type="binding site" evidence="11">
    <location>
        <position position="263"/>
    </location>
    <ligand>
        <name>substrate</name>
    </ligand>
</feature>
<evidence type="ECO:0000256" key="2">
    <source>
        <dbReference type="ARBA" id="ARBA00011899"/>
    </source>
</evidence>
<evidence type="ECO:0000256" key="10">
    <source>
        <dbReference type="PIRSR" id="PIRSR038994-1"/>
    </source>
</evidence>
<dbReference type="GO" id="GO:0046872">
    <property type="term" value="F:metal ion binding"/>
    <property type="evidence" value="ECO:0007669"/>
    <property type="project" value="UniProtKB-KW"/>
</dbReference>
<feature type="binding site" evidence="11">
    <location>
        <begin position="320"/>
        <end position="322"/>
    </location>
    <ligand>
        <name>substrate</name>
    </ligand>
</feature>
<dbReference type="InterPro" id="IPR003764">
    <property type="entry name" value="GlcNAc_6-P_deAcase"/>
</dbReference>
<dbReference type="Gene3D" id="2.30.40.10">
    <property type="entry name" value="Urease, subunit C, domain 1"/>
    <property type="match status" value="1"/>
</dbReference>
<dbReference type="GO" id="GO:0008448">
    <property type="term" value="F:N-acetylglucosamine-6-phosphate deacetylase activity"/>
    <property type="evidence" value="ECO:0007669"/>
    <property type="project" value="UniProtKB-EC"/>
</dbReference>
<accession>A0A917DVB5</accession>
<comment type="pathway">
    <text evidence="8">Amino-sugar metabolism; N-acetylneuraminate degradation; D-fructose 6-phosphate from N-acetylneuraminate: step 4/5.</text>
</comment>
<comment type="catalytic activity">
    <reaction evidence="7">
        <text>N-acetyl-D-glucosamine 6-phosphate + H2O = D-glucosamine 6-phosphate + acetate</text>
        <dbReference type="Rhea" id="RHEA:22936"/>
        <dbReference type="ChEBI" id="CHEBI:15377"/>
        <dbReference type="ChEBI" id="CHEBI:30089"/>
        <dbReference type="ChEBI" id="CHEBI:57513"/>
        <dbReference type="ChEBI" id="CHEBI:58725"/>
        <dbReference type="EC" id="3.5.1.25"/>
    </reaction>
</comment>
<dbReference type="Pfam" id="PF01979">
    <property type="entry name" value="Amidohydro_1"/>
    <property type="match status" value="1"/>
</dbReference>
<dbReference type="EMBL" id="BMHP01000002">
    <property type="protein sequence ID" value="GGD74000.1"/>
    <property type="molecule type" value="Genomic_DNA"/>
</dbReference>
<dbReference type="PIRSF" id="PIRSF038994">
    <property type="entry name" value="NagA"/>
    <property type="match status" value="1"/>
</dbReference>
<feature type="active site" description="Proton donor/acceptor" evidence="10">
    <location>
        <position position="286"/>
    </location>
</feature>
<evidence type="ECO:0000256" key="5">
    <source>
        <dbReference type="ARBA" id="ARBA00022801"/>
    </source>
</evidence>
<reference evidence="14" key="1">
    <citation type="journal article" date="2014" name="Int. J. Syst. Evol. Microbiol.">
        <title>Complete genome sequence of Corynebacterium casei LMG S-19264T (=DSM 44701T), isolated from a smear-ripened cheese.</title>
        <authorList>
            <consortium name="US DOE Joint Genome Institute (JGI-PGF)"/>
            <person name="Walter F."/>
            <person name="Albersmeier A."/>
            <person name="Kalinowski J."/>
            <person name="Ruckert C."/>
        </authorList>
    </citation>
    <scope>NUCLEOTIDE SEQUENCE</scope>
    <source>
        <strain evidence="14">CGMCC 1.15178</strain>
    </source>
</reference>
<dbReference type="PANTHER" id="PTHR11113:SF14">
    <property type="entry name" value="N-ACETYLGLUCOSAMINE-6-PHOSPHATE DEACETYLASE"/>
    <property type="match status" value="1"/>
</dbReference>
<feature type="binding site" evidence="11">
    <location>
        <begin position="231"/>
        <end position="232"/>
    </location>
    <ligand>
        <name>substrate</name>
    </ligand>
</feature>
<evidence type="ECO:0000313" key="14">
    <source>
        <dbReference type="EMBL" id="GGD74000.1"/>
    </source>
</evidence>
<evidence type="ECO:0000256" key="4">
    <source>
        <dbReference type="ARBA" id="ARBA00022723"/>
    </source>
</evidence>
<feature type="binding site" evidence="11">
    <location>
        <position position="239"/>
    </location>
    <ligand>
        <name>substrate</name>
    </ligand>
</feature>
<feature type="binding site" evidence="12">
    <location>
        <position position="141"/>
    </location>
    <ligand>
        <name>Zn(2+)</name>
        <dbReference type="ChEBI" id="CHEBI:29105"/>
    </ligand>
</feature>
<comment type="cofactor">
    <cofactor evidence="12">
        <name>a divalent metal cation</name>
        <dbReference type="ChEBI" id="CHEBI:60240"/>
    </cofactor>
    <text evidence="12">Binds 1 divalent metal cation per subunit.</text>
</comment>
<reference evidence="14" key="2">
    <citation type="submission" date="2020-09" db="EMBL/GenBank/DDBJ databases">
        <authorList>
            <person name="Sun Q."/>
            <person name="Zhou Y."/>
        </authorList>
    </citation>
    <scope>NUCLEOTIDE SEQUENCE</scope>
    <source>
        <strain evidence="14">CGMCC 1.15178</strain>
    </source>
</reference>
<evidence type="ECO:0000256" key="6">
    <source>
        <dbReference type="ARBA" id="ARBA00023277"/>
    </source>
</evidence>
<dbReference type="InterPro" id="IPR032466">
    <property type="entry name" value="Metal_Hydrolase"/>
</dbReference>
<keyword evidence="5 9" id="KW-0378">Hydrolase</keyword>
<evidence type="ECO:0000256" key="7">
    <source>
        <dbReference type="ARBA" id="ARBA00047647"/>
    </source>
</evidence>
<proteinExistence type="inferred from homology"/>
<dbReference type="EC" id="3.5.1.25" evidence="2"/>
<dbReference type="InterPro" id="IPR006680">
    <property type="entry name" value="Amidohydro-rel"/>
</dbReference>
<evidence type="ECO:0000259" key="13">
    <source>
        <dbReference type="Pfam" id="PF01979"/>
    </source>
</evidence>
<dbReference type="AlphaFoldDB" id="A0A917DVB5"/>
<dbReference type="PANTHER" id="PTHR11113">
    <property type="entry name" value="N-ACETYLGLUCOSAMINE-6-PHOSPHATE DEACETYLASE"/>
    <property type="match status" value="1"/>
</dbReference>
<evidence type="ECO:0000313" key="15">
    <source>
        <dbReference type="Proteomes" id="UP000612456"/>
    </source>
</evidence>
<dbReference type="RefSeq" id="WP_188993169.1">
    <property type="nucleotide sequence ID" value="NZ_BMHP01000002.1"/>
</dbReference>
<evidence type="ECO:0000256" key="1">
    <source>
        <dbReference type="ARBA" id="ARBA00010716"/>
    </source>
</evidence>
<dbReference type="CDD" id="cd00854">
    <property type="entry name" value="NagA"/>
    <property type="match status" value="1"/>
</dbReference>
<feature type="binding site" evidence="12">
    <location>
        <position position="207"/>
    </location>
    <ligand>
        <name>Zn(2+)</name>
        <dbReference type="ChEBI" id="CHEBI:29105"/>
    </ligand>
</feature>
<sequence length="397" mass="42136">MTSTHTKWRVNNVRIVLEDQTIQGNVSVENGIITEIARSDADEAQSPHNGDWQIIDGTGGVLLPGFVDVHVHGGFGADFMDADKDAYDTITRFHASNGTTAMLATTVTASHDAIAAVLEASSAYIGSGSMPYAALAGVHLEGPFISELWPGAQNPSFISPPRLDWLQKWHGAHPGLIKQLTLAPEKEGALALIGWLAEQGIVAACGHTDAKYADIIKAADAGLTQAVHTFNAMRALHHREPGTVGAVLSDSRIYAEVITDGHHVHPAAVRLLAASKPMDKVILITDAIAAAGLGDGSYKLGGLEVDVKDSVARLHEGGNLAGSTLTMIDAFRFMVENTSLTLPQISRMASANPAAQLGLQDRIGCIAVGKQADLVLTDHTFREVKGTWVNGRQVFQQ</sequence>
<comment type="caution">
    <text evidence="14">The sequence shown here is derived from an EMBL/GenBank/DDBJ whole genome shotgun (WGS) entry which is preliminary data.</text>
</comment>
<organism evidence="14 15">
    <name type="scientific">Paenibacillus nasutitermitis</name>
    <dbReference type="NCBI Taxonomy" id="1652958"/>
    <lineage>
        <taxon>Bacteria</taxon>
        <taxon>Bacillati</taxon>
        <taxon>Bacillota</taxon>
        <taxon>Bacilli</taxon>
        <taxon>Bacillales</taxon>
        <taxon>Paenibacillaceae</taxon>
        <taxon>Paenibacillus</taxon>
    </lineage>
</organism>
<feature type="binding site" evidence="11">
    <location>
        <position position="152"/>
    </location>
    <ligand>
        <name>substrate</name>
    </ligand>
</feature>
<comment type="similarity">
    <text evidence="1 9">Belongs to the metallo-dependent hydrolases superfamily. NagA family.</text>
</comment>
<dbReference type="Proteomes" id="UP000612456">
    <property type="component" value="Unassembled WGS sequence"/>
</dbReference>
<feature type="binding site" evidence="12">
    <location>
        <position position="228"/>
    </location>
    <ligand>
        <name>Zn(2+)</name>
        <dbReference type="ChEBI" id="CHEBI:29105"/>
    </ligand>
</feature>
<dbReference type="FunFam" id="3.20.20.140:FF:000004">
    <property type="entry name" value="N-acetylglucosamine-6-phosphate deacetylase"/>
    <property type="match status" value="1"/>
</dbReference>
<dbReference type="NCBIfam" id="TIGR00221">
    <property type="entry name" value="nagA"/>
    <property type="match status" value="1"/>
</dbReference>
<name>A0A917DVB5_9BACL</name>
<feature type="domain" description="Amidohydrolase-related" evidence="13">
    <location>
        <begin position="61"/>
        <end position="394"/>
    </location>
</feature>
<evidence type="ECO:0000256" key="12">
    <source>
        <dbReference type="PIRSR" id="PIRSR038994-3"/>
    </source>
</evidence>
<keyword evidence="6 9" id="KW-0119">Carbohydrate metabolism</keyword>
<protein>
    <recommendedName>
        <fullName evidence="3">N-acetylglucosamine-6-phosphate deacetylase</fullName>
        <ecNumber evidence="2">3.5.1.25</ecNumber>
    </recommendedName>
</protein>
<evidence type="ECO:0000256" key="8">
    <source>
        <dbReference type="ARBA" id="ARBA00060590"/>
    </source>
</evidence>
<dbReference type="SUPFAM" id="SSF51338">
    <property type="entry name" value="Composite domain of metallo-dependent hydrolases"/>
    <property type="match status" value="1"/>
</dbReference>
<keyword evidence="15" id="KW-1185">Reference proteome</keyword>
<dbReference type="GO" id="GO:0006046">
    <property type="term" value="P:N-acetylglucosamine catabolic process"/>
    <property type="evidence" value="ECO:0007669"/>
    <property type="project" value="TreeGrafter"/>
</dbReference>
<dbReference type="SUPFAM" id="SSF51556">
    <property type="entry name" value="Metallo-dependent hydrolases"/>
    <property type="match status" value="1"/>
</dbReference>
<keyword evidence="4 12" id="KW-0479">Metal-binding</keyword>
<evidence type="ECO:0000256" key="11">
    <source>
        <dbReference type="PIRSR" id="PIRSR038994-2"/>
    </source>
</evidence>